<reference evidence="3 4" key="1">
    <citation type="submission" date="2019-08" db="EMBL/GenBank/DDBJ databases">
        <title>Deep-cultivation of Planctomycetes and their phenomic and genomic characterization uncovers novel biology.</title>
        <authorList>
            <person name="Wiegand S."/>
            <person name="Jogler M."/>
            <person name="Boedeker C."/>
            <person name="Pinto D."/>
            <person name="Vollmers J."/>
            <person name="Rivas-Marin E."/>
            <person name="Kohn T."/>
            <person name="Peeters S.H."/>
            <person name="Heuer A."/>
            <person name="Rast P."/>
            <person name="Oberbeckmann S."/>
            <person name="Bunk B."/>
            <person name="Jeske O."/>
            <person name="Meyerdierks A."/>
            <person name="Storesund J.E."/>
            <person name="Kallscheuer N."/>
            <person name="Luecker S."/>
            <person name="Lage O.M."/>
            <person name="Pohl T."/>
            <person name="Merkel B.J."/>
            <person name="Hornburger P."/>
            <person name="Mueller R.-W."/>
            <person name="Bruemmer F."/>
            <person name="Labrenz M."/>
            <person name="Spormann A.M."/>
            <person name="Op den Camp H."/>
            <person name="Overmann J."/>
            <person name="Amann R."/>
            <person name="Jetten M.S.M."/>
            <person name="Mascher T."/>
            <person name="Medema M.H."/>
            <person name="Devos D.P."/>
            <person name="Kaster A.-K."/>
            <person name="Ovreas L."/>
            <person name="Rohde M."/>
            <person name="Galperin M.Y."/>
            <person name="Jogler C."/>
        </authorList>
    </citation>
    <scope>NUCLEOTIDE SEQUENCE [LARGE SCALE GENOMIC DNA]</scope>
    <source>
        <strain evidence="3 4">DSM 8797</strain>
    </source>
</reference>
<dbReference type="PANTHER" id="PTHR34978">
    <property type="entry name" value="POSSIBLE SENSOR-TRANSDUCER PROTEIN BLAR"/>
    <property type="match status" value="1"/>
</dbReference>
<evidence type="ECO:0000256" key="1">
    <source>
        <dbReference type="SAM" id="Phobius"/>
    </source>
</evidence>
<dbReference type="Gene3D" id="2.60.40.1120">
    <property type="entry name" value="Carboxypeptidase-like, regulatory domain"/>
    <property type="match status" value="1"/>
</dbReference>
<dbReference type="RefSeq" id="WP_002644886.1">
    <property type="nucleotide sequence ID" value="NZ_CP042910.1"/>
</dbReference>
<feature type="transmembrane region" description="Helical" evidence="1">
    <location>
        <begin position="46"/>
        <end position="66"/>
    </location>
</feature>
<evidence type="ECO:0000313" key="3">
    <source>
        <dbReference type="EMBL" id="QEG14207.1"/>
    </source>
</evidence>
<dbReference type="InterPro" id="IPR052173">
    <property type="entry name" value="Beta-lactam_resp_regulator"/>
</dbReference>
<dbReference type="CDD" id="cd07341">
    <property type="entry name" value="M56_BlaR1_MecR1_like"/>
    <property type="match status" value="1"/>
</dbReference>
<dbReference type="Proteomes" id="UP000322887">
    <property type="component" value="Chromosome"/>
</dbReference>
<sequence length="1071" mass="118472">MNAFDFWKPGDLLLLGSVNVLLQVTFVTALFLVLAAFLRRNPTVRYGLLCTALILIMLSPVITLVIQSSGNSLLTFSLETEDAASRPSSEVRYVPVEVDALPLMSSAGNRERQHFARSALPDPTEPGMLKRKLHSGSVLELSRGPKQYTLVASEVPTTETGAVQTFRLTLQIFLFVWIAGTVIALIRQLTGWYQLTIILRTAKANRHSSLAESFAEAGRLFPQKRLPELVLSVHVSGPVSAGLFRPRVIFPEQLASQIAPEALRDIFIHEIAHSVRRDQVILLIQNLVSALFWLHPLVKILNRQLAQAREEVCDNYVLEETDAKSYSQNLLTFASLIQNERLLPGAIGLFTSRWKLEHRIAGLLDRKRSRLTRLTRKKLLCLLALSFCMTVGIAAGTFTSAVAQTEDSKKAEPVEKGITVRGTITTHEGKPAAGAHVEVIGLKPVDETKPDRKMLAEGVADQSGHYELTLTMDEPKSYSQMRLHVRTEHSGLFSRAKKWQGDLMTVDLKLPVPLNGIIQFVDAEGRSAKNLSLETQLLNFKISATPSAAIQPLQTADKPVKRPQKIMNVGPDSMLHFSPCKTDDQGKLLLNMFDLRRGVTLKITGSEQFAPQWVIINSGQPEERSKHDGTYRDIIRNIKPGETLTIPLAPAQWFSGRVLLGDTGKPAANTRIKIWASQQEKHGSMVSIEGKTDAAGNFRLNPRPGVRFGIIAYPPQGTPYLTREVKDLRWTPETSKKIEIKLDKVVLAEGFVRDAKTGQPLEGAAVQYYPESGNNKRDREDIIAGWQSIQKTDKAGKFQIPVLPGPGTLLVHAADRKYILQEQGTRELHERKPGGARIYAHAFQRIHPVTGKALEPLQIDLQPGATVAGTLIDPSGKPVPHALVLSRLKVSSTSPDWWRGDSDKAKNGTFELKGLREGEEYPVYFLDPEHRLGAAALISTKNLAPRIVLKPCGAATARYVDQKGKPIADEMLGGLRLVVTPGKPQYDLQAVRRGEKLADEAFVANIDRLNYQSPTTSTTNAQGKLFFPALIPGAPYRHVEIVDGHPEITHEFILQPGEQKDLGEIEIQLNE</sequence>
<feature type="transmembrane region" description="Helical" evidence="1">
    <location>
        <begin position="168"/>
        <end position="186"/>
    </location>
</feature>
<dbReference type="Pfam" id="PF05569">
    <property type="entry name" value="Peptidase_M56"/>
    <property type="match status" value="1"/>
</dbReference>
<name>A0ABX5YEW1_9PLAN</name>
<evidence type="ECO:0000259" key="2">
    <source>
        <dbReference type="Pfam" id="PF05569"/>
    </source>
</evidence>
<gene>
    <name evidence="3" type="primary">blaR1_1</name>
    <name evidence="3" type="ORF">GmarT_00400</name>
</gene>
<accession>A0ABX5YEW1</accession>
<protein>
    <submittedName>
        <fullName evidence="3">Regulatory protein BlaR1</fullName>
    </submittedName>
</protein>
<dbReference type="GeneID" id="98644745"/>
<dbReference type="SUPFAM" id="SSF49464">
    <property type="entry name" value="Carboxypeptidase regulatory domain-like"/>
    <property type="match status" value="1"/>
</dbReference>
<organism evidence="3 4">
    <name type="scientific">Gimesia maris</name>
    <dbReference type="NCBI Taxonomy" id="122"/>
    <lineage>
        <taxon>Bacteria</taxon>
        <taxon>Pseudomonadati</taxon>
        <taxon>Planctomycetota</taxon>
        <taxon>Planctomycetia</taxon>
        <taxon>Planctomycetales</taxon>
        <taxon>Planctomycetaceae</taxon>
        <taxon>Gimesia</taxon>
    </lineage>
</organism>
<evidence type="ECO:0000313" key="4">
    <source>
        <dbReference type="Proteomes" id="UP000322887"/>
    </source>
</evidence>
<dbReference type="InterPro" id="IPR008756">
    <property type="entry name" value="Peptidase_M56"/>
</dbReference>
<keyword evidence="1" id="KW-0812">Transmembrane</keyword>
<dbReference type="PANTHER" id="PTHR34978:SF3">
    <property type="entry name" value="SLR0241 PROTEIN"/>
    <property type="match status" value="1"/>
</dbReference>
<dbReference type="InterPro" id="IPR008969">
    <property type="entry name" value="CarboxyPept-like_regulatory"/>
</dbReference>
<feature type="domain" description="Peptidase M56" evidence="2">
    <location>
        <begin position="169"/>
        <end position="361"/>
    </location>
</feature>
<proteinExistence type="predicted"/>
<keyword evidence="4" id="KW-1185">Reference proteome</keyword>
<feature type="transmembrane region" description="Helical" evidence="1">
    <location>
        <begin position="12"/>
        <end position="34"/>
    </location>
</feature>
<feature type="transmembrane region" description="Helical" evidence="1">
    <location>
        <begin position="379"/>
        <end position="403"/>
    </location>
</feature>
<keyword evidence="1" id="KW-0472">Membrane</keyword>
<keyword evidence="1" id="KW-1133">Transmembrane helix</keyword>
<dbReference type="EMBL" id="CP042910">
    <property type="protein sequence ID" value="QEG14207.1"/>
    <property type="molecule type" value="Genomic_DNA"/>
</dbReference>